<evidence type="ECO:0000256" key="1">
    <source>
        <dbReference type="ARBA" id="ARBA00004173"/>
    </source>
</evidence>
<evidence type="ECO:0000256" key="2">
    <source>
        <dbReference type="ARBA" id="ARBA00004240"/>
    </source>
</evidence>
<keyword evidence="9" id="KW-0378">Hydrolase</keyword>
<dbReference type="Proteomes" id="UP001175000">
    <property type="component" value="Unassembled WGS sequence"/>
</dbReference>
<evidence type="ECO:0000256" key="3">
    <source>
        <dbReference type="ARBA" id="ARBA00004370"/>
    </source>
</evidence>
<organism evidence="9 10">
    <name type="scientific">Immersiella caudata</name>
    <dbReference type="NCBI Taxonomy" id="314043"/>
    <lineage>
        <taxon>Eukaryota</taxon>
        <taxon>Fungi</taxon>
        <taxon>Dikarya</taxon>
        <taxon>Ascomycota</taxon>
        <taxon>Pezizomycotina</taxon>
        <taxon>Sordariomycetes</taxon>
        <taxon>Sordariomycetidae</taxon>
        <taxon>Sordariales</taxon>
        <taxon>Lasiosphaeriaceae</taxon>
        <taxon>Immersiella</taxon>
    </lineage>
</organism>
<keyword evidence="5" id="KW-0256">Endoplasmic reticulum</keyword>
<keyword evidence="10" id="KW-1185">Reference proteome</keyword>
<name>A0AA40CCN0_9PEZI</name>
<evidence type="ECO:0000313" key="10">
    <source>
        <dbReference type="Proteomes" id="UP001175000"/>
    </source>
</evidence>
<sequence length="314" mass="35378">MGKGYFRSLRRRVKARLFHHDASDPGRAASEATDHTSAAIQASSYGVLVWHDCPHATVDICFVHGLTGDRERSWTAADSKKEKDGHPWPQSILPPELPNARILTYGYDAYYTSEGVSSGNRLSDHARNLVTELTTNRRANQNRPLIFVAHSLGGLVTKKGLLLSRDNREEYLQGIFKCTKGIIFMGTPHRGSWMADWAKFPVSAFGVVKSVNGRLLKSLQTDGEYLESMQEDFARLLRKTDTKSETPIEVTCFFEELPMQVIGTIVSRESATLPDYNAISIHANHREMVRFSSTTDRGFVEVLGLLRKWQYEVE</sequence>
<dbReference type="Gene3D" id="3.40.50.1820">
    <property type="entry name" value="alpha/beta hydrolase"/>
    <property type="match status" value="1"/>
</dbReference>
<evidence type="ECO:0000313" key="9">
    <source>
        <dbReference type="EMBL" id="KAK0633921.1"/>
    </source>
</evidence>
<evidence type="ECO:0000256" key="7">
    <source>
        <dbReference type="ARBA" id="ARBA00023136"/>
    </source>
</evidence>
<dbReference type="PANTHER" id="PTHR48182">
    <property type="entry name" value="PROTEIN SERAC1"/>
    <property type="match status" value="1"/>
</dbReference>
<dbReference type="InterPro" id="IPR052374">
    <property type="entry name" value="SERAC1"/>
</dbReference>
<dbReference type="GO" id="GO:0005783">
    <property type="term" value="C:endoplasmic reticulum"/>
    <property type="evidence" value="ECO:0007669"/>
    <property type="project" value="UniProtKB-SubCell"/>
</dbReference>
<dbReference type="Pfam" id="PF05057">
    <property type="entry name" value="DUF676"/>
    <property type="match status" value="1"/>
</dbReference>
<evidence type="ECO:0000256" key="5">
    <source>
        <dbReference type="ARBA" id="ARBA00022824"/>
    </source>
</evidence>
<dbReference type="SUPFAM" id="SSF53474">
    <property type="entry name" value="alpha/beta-Hydrolases"/>
    <property type="match status" value="1"/>
</dbReference>
<keyword evidence="6" id="KW-0496">Mitochondrion</keyword>
<evidence type="ECO:0000259" key="8">
    <source>
        <dbReference type="Pfam" id="PF05057"/>
    </source>
</evidence>
<comment type="subcellular location">
    <subcellularLocation>
        <location evidence="2">Endoplasmic reticulum</location>
    </subcellularLocation>
    <subcellularLocation>
        <location evidence="3">Membrane</location>
    </subcellularLocation>
    <subcellularLocation>
        <location evidence="1">Mitochondrion</location>
    </subcellularLocation>
</comment>
<proteinExistence type="inferred from homology"/>
<gene>
    <name evidence="9" type="ORF">B0T14DRAFT_416051</name>
</gene>
<dbReference type="EMBL" id="JAULSU010000001">
    <property type="protein sequence ID" value="KAK0633921.1"/>
    <property type="molecule type" value="Genomic_DNA"/>
</dbReference>
<reference evidence="9" key="1">
    <citation type="submission" date="2023-06" db="EMBL/GenBank/DDBJ databases">
        <title>Genome-scale phylogeny and comparative genomics of the fungal order Sordariales.</title>
        <authorList>
            <consortium name="Lawrence Berkeley National Laboratory"/>
            <person name="Hensen N."/>
            <person name="Bonometti L."/>
            <person name="Westerberg I."/>
            <person name="Brannstrom I.O."/>
            <person name="Guillou S."/>
            <person name="Cros-Aarteil S."/>
            <person name="Calhoun S."/>
            <person name="Haridas S."/>
            <person name="Kuo A."/>
            <person name="Mondo S."/>
            <person name="Pangilinan J."/>
            <person name="Riley R."/>
            <person name="Labutti K."/>
            <person name="Andreopoulos B."/>
            <person name="Lipzen A."/>
            <person name="Chen C."/>
            <person name="Yanf M."/>
            <person name="Daum C."/>
            <person name="Ng V."/>
            <person name="Clum A."/>
            <person name="Steindorff A."/>
            <person name="Ohm R."/>
            <person name="Martin F."/>
            <person name="Silar P."/>
            <person name="Natvig D."/>
            <person name="Lalanne C."/>
            <person name="Gautier V."/>
            <person name="Ament-Velasquez S.L."/>
            <person name="Kruys A."/>
            <person name="Hutchinson M.I."/>
            <person name="Powell A.J."/>
            <person name="Barry K."/>
            <person name="Miller A.N."/>
            <person name="Grigoriev I.V."/>
            <person name="Debuchy R."/>
            <person name="Gladieux P."/>
            <person name="Thoren M.H."/>
            <person name="Johannesson H."/>
        </authorList>
    </citation>
    <scope>NUCLEOTIDE SEQUENCE</scope>
    <source>
        <strain evidence="9">CBS 606.72</strain>
    </source>
</reference>
<protein>
    <submittedName>
        <fullName evidence="9">Alpha/Beta hydrolase protein</fullName>
    </submittedName>
</protein>
<accession>A0AA40CCN0</accession>
<comment type="caution">
    <text evidence="9">The sequence shown here is derived from an EMBL/GenBank/DDBJ whole genome shotgun (WGS) entry which is preliminary data.</text>
</comment>
<dbReference type="PANTHER" id="PTHR48182:SF2">
    <property type="entry name" value="PROTEIN SERAC1"/>
    <property type="match status" value="1"/>
</dbReference>
<dbReference type="InterPro" id="IPR029058">
    <property type="entry name" value="AB_hydrolase_fold"/>
</dbReference>
<feature type="domain" description="DUF676" evidence="8">
    <location>
        <begin position="62"/>
        <end position="240"/>
    </location>
</feature>
<dbReference type="GO" id="GO:0016020">
    <property type="term" value="C:membrane"/>
    <property type="evidence" value="ECO:0007669"/>
    <property type="project" value="UniProtKB-SubCell"/>
</dbReference>
<evidence type="ECO:0000256" key="6">
    <source>
        <dbReference type="ARBA" id="ARBA00023128"/>
    </source>
</evidence>
<dbReference type="GO" id="GO:0005739">
    <property type="term" value="C:mitochondrion"/>
    <property type="evidence" value="ECO:0007669"/>
    <property type="project" value="UniProtKB-SubCell"/>
</dbReference>
<keyword evidence="7" id="KW-0472">Membrane</keyword>
<dbReference type="GO" id="GO:0016787">
    <property type="term" value="F:hydrolase activity"/>
    <property type="evidence" value="ECO:0007669"/>
    <property type="project" value="UniProtKB-KW"/>
</dbReference>
<dbReference type="InterPro" id="IPR007751">
    <property type="entry name" value="DUF676_lipase-like"/>
</dbReference>
<dbReference type="AlphaFoldDB" id="A0AA40CCN0"/>
<evidence type="ECO:0000256" key="4">
    <source>
        <dbReference type="ARBA" id="ARBA00007920"/>
    </source>
</evidence>
<comment type="similarity">
    <text evidence="4">Belongs to the putative lipase ROG1 family.</text>
</comment>